<dbReference type="OrthoDB" id="4120905at2759"/>
<dbReference type="GeneID" id="27328384"/>
<protein>
    <recommendedName>
        <fullName evidence="2">Clr5 domain-containing protein</fullName>
    </recommendedName>
</protein>
<dbReference type="PANTHER" id="PTHR38788:SF3">
    <property type="entry name" value="CLR5 DOMAIN-CONTAINING PROTEIN"/>
    <property type="match status" value="1"/>
</dbReference>
<evidence type="ECO:0000313" key="3">
    <source>
        <dbReference type="EMBL" id="KIW20724.1"/>
    </source>
</evidence>
<organism evidence="3 4">
    <name type="scientific">Exophiala spinifera</name>
    <dbReference type="NCBI Taxonomy" id="91928"/>
    <lineage>
        <taxon>Eukaryota</taxon>
        <taxon>Fungi</taxon>
        <taxon>Dikarya</taxon>
        <taxon>Ascomycota</taxon>
        <taxon>Pezizomycotina</taxon>
        <taxon>Eurotiomycetes</taxon>
        <taxon>Chaetothyriomycetidae</taxon>
        <taxon>Chaetothyriales</taxon>
        <taxon>Herpotrichiellaceae</taxon>
        <taxon>Exophiala</taxon>
    </lineage>
</organism>
<evidence type="ECO:0000256" key="1">
    <source>
        <dbReference type="SAM" id="Coils"/>
    </source>
</evidence>
<keyword evidence="1" id="KW-0175">Coiled coil</keyword>
<dbReference type="VEuPathDB" id="FungiDB:PV08_01301"/>
<dbReference type="RefSeq" id="XP_016240940.1">
    <property type="nucleotide sequence ID" value="XM_016375664.1"/>
</dbReference>
<sequence>MPPTREHPHTREEWDAIRPLFTKLYKTEGKKLSEVIEILGEKGFHAKEVHYKRRIYTWGLNKNRREWDMVIAAFIIRQRQSVGMDTMLRIRDEIITLADVQRYWKRKPYGPKDSPYFGFPEVFSEVIQYWPPALSLRSALPPPEVSFAELNQVDQDNECLYADERALMDLDGDEPCDKDGIFLPTLISGTSAKVPSTTHATVHAAQETFNFYANVYTRVGVERYREESTYALDLDNFSCTLVAHLLQRSLRPRRLQVGTSPTTPELKPMPAKWFLNVLYDNPPVLLPYLLLGLVHGITGLSIEEAAEVWRAEAGELLASIRRILGSATNSSSYSLLRMLEVLDVDNVRPFSDTISDLMPDVFKSMAIGDETILAAQLFLTLGQISKVNKSHKAAHMYLSKADRVLRLGFNRSEVTSDEDRTLTSGLHCRYYLRWLDSLPFAPAPAAAQAETIDQQALRFKIEEELHVTIVSCWHQVLKETLEELKRLKKIEKERKKGERLRKLLVILIEKDEKLKELPKILKEEKELRKLQEFLNEEEELLKKVQEILEGEELKMVRESLKREEEELKKLQENLKDYQALCDELMKFQYGELERGHQGAATGMDACPE</sequence>
<gene>
    <name evidence="3" type="ORF">PV08_01301</name>
</gene>
<dbReference type="STRING" id="91928.A0A0D2CAX2"/>
<dbReference type="InterPro" id="IPR025676">
    <property type="entry name" value="Clr5_dom"/>
</dbReference>
<dbReference type="HOGENOM" id="CLU_449067_0_0_1"/>
<dbReference type="AlphaFoldDB" id="A0A0D2CAX2"/>
<name>A0A0D2CAX2_9EURO</name>
<feature type="coiled-coil region" evidence="1">
    <location>
        <begin position="474"/>
        <end position="587"/>
    </location>
</feature>
<dbReference type="PANTHER" id="PTHR38788">
    <property type="entry name" value="CLR5 DOMAIN-CONTAINING PROTEIN"/>
    <property type="match status" value="1"/>
</dbReference>
<evidence type="ECO:0000313" key="4">
    <source>
        <dbReference type="Proteomes" id="UP000053328"/>
    </source>
</evidence>
<dbReference type="Pfam" id="PF14420">
    <property type="entry name" value="Clr5"/>
    <property type="match status" value="1"/>
</dbReference>
<proteinExistence type="predicted"/>
<dbReference type="EMBL" id="KN847492">
    <property type="protein sequence ID" value="KIW20724.1"/>
    <property type="molecule type" value="Genomic_DNA"/>
</dbReference>
<dbReference type="Proteomes" id="UP000053328">
    <property type="component" value="Unassembled WGS sequence"/>
</dbReference>
<reference evidence="3 4" key="1">
    <citation type="submission" date="2015-01" db="EMBL/GenBank/DDBJ databases">
        <title>The Genome Sequence of Exophiala spinifera CBS89968.</title>
        <authorList>
            <consortium name="The Broad Institute Genomics Platform"/>
            <person name="Cuomo C."/>
            <person name="de Hoog S."/>
            <person name="Gorbushina A."/>
            <person name="Stielow B."/>
            <person name="Teixiera M."/>
            <person name="Abouelleil A."/>
            <person name="Chapman S.B."/>
            <person name="Priest M."/>
            <person name="Young S.K."/>
            <person name="Wortman J."/>
            <person name="Nusbaum C."/>
            <person name="Birren B."/>
        </authorList>
    </citation>
    <scope>NUCLEOTIDE SEQUENCE [LARGE SCALE GENOMIC DNA]</scope>
    <source>
        <strain evidence="3 4">CBS 89968</strain>
    </source>
</reference>
<evidence type="ECO:0000259" key="2">
    <source>
        <dbReference type="Pfam" id="PF14420"/>
    </source>
</evidence>
<feature type="domain" description="Clr5" evidence="2">
    <location>
        <begin position="11"/>
        <end position="62"/>
    </location>
</feature>
<accession>A0A0D2CAX2</accession>
<keyword evidence="4" id="KW-1185">Reference proteome</keyword>